<dbReference type="PANTHER" id="PTHR48061:SF46">
    <property type="entry name" value="LEUCINE-RICH REPEAT-CONTAINING N-TERMINAL PLANT-TYPE DOMAIN-CONTAINING PROTEIN"/>
    <property type="match status" value="1"/>
</dbReference>
<gene>
    <name evidence="15" type="primary">LOC125421026</name>
</gene>
<keyword evidence="6" id="KW-0732">Signal</keyword>
<sequence>MLGILENYVSCSSNVSTTSSPRCLPDQSTALLQFKEEFTLQKPNFSYYNYLRTSAYAYEHYDAVDASYPKMKSWKAEKDCCSWDGVTCDLKTGEVIGLDLANGWLQGSLHSRSSLFKLRQLQEINLSFNNFSFSQIPFEFGQLLRLTTLNLSFSMFTGNIPSEISFLNNLVSLGLSSFKNYDETSLLYLRKDDFTSIIQNMTNLRELSLRQVNILSSIPESLANLSSLTSLSLDGCGLQGKFPEKIFQLPKLQEIYVSCNYLLTGVLPQFQPSSSLLSLTLDDTNFSRKLPDSIGNLESLRKLSLWNCSFVGPIPSSIWNLSQLRHLDLSMNHLNGHELPSKLGRLRKLTILALPSAHFSGELPSSLGKLTRLVHLSLSNNSFSGQIPTSLENLTRIFHVLSTELLLASCKLREFPNFLKDRDQLEQLDLSKNRIEGQIPNWFWGAIGNKKLNILSLSGNKLQVSPTIPPLFISYFDVSSSNLSGGIHPSLLKLTQLDFLDMSYNHFSGNLPNWLGNISGSLEVLNLQWNNFHGDLSQMFTFAGSMKNLKILGISHNQLQGKLPQSLINCSKL</sequence>
<dbReference type="Pfam" id="PF23598">
    <property type="entry name" value="LRR_14"/>
    <property type="match status" value="1"/>
</dbReference>
<keyword evidence="10" id="KW-0675">Receptor</keyword>
<dbReference type="Proteomes" id="UP001652623">
    <property type="component" value="Chromosome 10"/>
</dbReference>
<evidence type="ECO:0000256" key="4">
    <source>
        <dbReference type="ARBA" id="ARBA00022614"/>
    </source>
</evidence>
<evidence type="ECO:0000313" key="15">
    <source>
        <dbReference type="RefSeq" id="XP_060668130.1"/>
    </source>
</evidence>
<dbReference type="InterPro" id="IPR032675">
    <property type="entry name" value="LRR_dom_sf"/>
</dbReference>
<evidence type="ECO:0000256" key="6">
    <source>
        <dbReference type="ARBA" id="ARBA00022729"/>
    </source>
</evidence>
<keyword evidence="8" id="KW-1133">Transmembrane helix</keyword>
<dbReference type="InterPro" id="IPR013210">
    <property type="entry name" value="LRR_N_plant-typ"/>
</dbReference>
<evidence type="ECO:0000256" key="5">
    <source>
        <dbReference type="ARBA" id="ARBA00022692"/>
    </source>
</evidence>
<feature type="domain" description="Disease resistance R13L4/SHOC-2-like LRR" evidence="13">
    <location>
        <begin position="317"/>
        <end position="429"/>
    </location>
</feature>
<name>A0ABM3ZUH0_ZIZJJ</name>
<evidence type="ECO:0000259" key="13">
    <source>
        <dbReference type="Pfam" id="PF23598"/>
    </source>
</evidence>
<dbReference type="Pfam" id="PF08263">
    <property type="entry name" value="LRRNT_2"/>
    <property type="match status" value="2"/>
</dbReference>
<comment type="similarity">
    <text evidence="2">Belongs to the RLP family.</text>
</comment>
<feature type="domain" description="Leucine-rich repeat-containing N-terminal plant-type" evidence="12">
    <location>
        <begin position="25"/>
        <end position="39"/>
    </location>
</feature>
<evidence type="ECO:0000259" key="12">
    <source>
        <dbReference type="Pfam" id="PF08263"/>
    </source>
</evidence>
<evidence type="ECO:0000313" key="14">
    <source>
        <dbReference type="Proteomes" id="UP001652623"/>
    </source>
</evidence>
<organism evidence="14 15">
    <name type="scientific">Ziziphus jujuba</name>
    <name type="common">Chinese jujube</name>
    <name type="synonym">Ziziphus sativa</name>
    <dbReference type="NCBI Taxonomy" id="326968"/>
    <lineage>
        <taxon>Eukaryota</taxon>
        <taxon>Viridiplantae</taxon>
        <taxon>Streptophyta</taxon>
        <taxon>Embryophyta</taxon>
        <taxon>Tracheophyta</taxon>
        <taxon>Spermatophyta</taxon>
        <taxon>Magnoliopsida</taxon>
        <taxon>eudicotyledons</taxon>
        <taxon>Gunneridae</taxon>
        <taxon>Pentapetalae</taxon>
        <taxon>rosids</taxon>
        <taxon>fabids</taxon>
        <taxon>Rosales</taxon>
        <taxon>Rhamnaceae</taxon>
        <taxon>Paliureae</taxon>
        <taxon>Ziziphus</taxon>
    </lineage>
</organism>
<evidence type="ECO:0000256" key="1">
    <source>
        <dbReference type="ARBA" id="ARBA00004251"/>
    </source>
</evidence>
<dbReference type="GeneID" id="125421026"/>
<evidence type="ECO:0000256" key="7">
    <source>
        <dbReference type="ARBA" id="ARBA00022737"/>
    </source>
</evidence>
<feature type="domain" description="Leucine-rich repeat-containing N-terminal plant-type" evidence="12">
    <location>
        <begin position="69"/>
        <end position="89"/>
    </location>
</feature>
<evidence type="ECO:0000256" key="11">
    <source>
        <dbReference type="ARBA" id="ARBA00023180"/>
    </source>
</evidence>
<keyword evidence="4" id="KW-0433">Leucine-rich repeat</keyword>
<evidence type="ECO:0000256" key="10">
    <source>
        <dbReference type="ARBA" id="ARBA00023170"/>
    </source>
</evidence>
<dbReference type="SUPFAM" id="SSF52058">
    <property type="entry name" value="L domain-like"/>
    <property type="match status" value="3"/>
</dbReference>
<dbReference type="InterPro" id="IPR055414">
    <property type="entry name" value="LRR_R13L4/SHOC2-like"/>
</dbReference>
<dbReference type="InterPro" id="IPR003591">
    <property type="entry name" value="Leu-rich_rpt_typical-subtyp"/>
</dbReference>
<dbReference type="PANTHER" id="PTHR48061">
    <property type="entry name" value="LEUCINE-RICH REPEAT RECEPTOR PROTEIN KINASE EMS1-LIKE-RELATED"/>
    <property type="match status" value="1"/>
</dbReference>
<evidence type="ECO:0000256" key="3">
    <source>
        <dbReference type="ARBA" id="ARBA00022475"/>
    </source>
</evidence>
<keyword evidence="14" id="KW-1185">Reference proteome</keyword>
<keyword evidence="7" id="KW-0677">Repeat</keyword>
<dbReference type="Pfam" id="PF00560">
    <property type="entry name" value="LRR_1"/>
    <property type="match status" value="5"/>
</dbReference>
<accession>A0ABM3ZUH0</accession>
<dbReference type="SMART" id="SM00369">
    <property type="entry name" value="LRR_TYP"/>
    <property type="match status" value="6"/>
</dbReference>
<keyword evidence="11" id="KW-0325">Glycoprotein</keyword>
<keyword evidence="9" id="KW-0472">Membrane</keyword>
<comment type="subcellular location">
    <subcellularLocation>
        <location evidence="1">Cell membrane</location>
        <topology evidence="1">Single-pass type I membrane protein</topology>
    </subcellularLocation>
</comment>
<proteinExistence type="inferred from homology"/>
<dbReference type="RefSeq" id="XP_060668130.1">
    <property type="nucleotide sequence ID" value="XM_060812147.1"/>
</dbReference>
<reference evidence="15" key="1">
    <citation type="submission" date="2025-08" db="UniProtKB">
        <authorList>
            <consortium name="RefSeq"/>
        </authorList>
    </citation>
    <scope>IDENTIFICATION</scope>
    <source>
        <tissue evidence="15">Seedling</tissue>
    </source>
</reference>
<keyword evidence="3" id="KW-1003">Cell membrane</keyword>
<keyword evidence="5" id="KW-0812">Transmembrane</keyword>
<dbReference type="InterPro" id="IPR001611">
    <property type="entry name" value="Leu-rich_rpt"/>
</dbReference>
<protein>
    <submittedName>
        <fullName evidence="15">Receptor-like protein Cf-9</fullName>
    </submittedName>
</protein>
<dbReference type="InterPro" id="IPR046956">
    <property type="entry name" value="RLP23-like"/>
</dbReference>
<dbReference type="Gene3D" id="3.80.10.10">
    <property type="entry name" value="Ribonuclease Inhibitor"/>
    <property type="match status" value="4"/>
</dbReference>
<evidence type="ECO:0000256" key="9">
    <source>
        <dbReference type="ARBA" id="ARBA00023136"/>
    </source>
</evidence>
<evidence type="ECO:0000256" key="2">
    <source>
        <dbReference type="ARBA" id="ARBA00009592"/>
    </source>
</evidence>
<evidence type="ECO:0000256" key="8">
    <source>
        <dbReference type="ARBA" id="ARBA00022989"/>
    </source>
</evidence>